<gene>
    <name evidence="3" type="ORF">NEMVEDRAFT_v1g203195</name>
</gene>
<keyword evidence="2" id="KW-0560">Oxidoreductase</keyword>
<evidence type="ECO:0000256" key="1">
    <source>
        <dbReference type="ARBA" id="ARBA00006484"/>
    </source>
</evidence>
<dbReference type="Pfam" id="PF13561">
    <property type="entry name" value="adh_short_C2"/>
    <property type="match status" value="1"/>
</dbReference>
<sequence length="560" mass="62228">MNEVQWEVDDLLNGYPKTSASVVLQFTEPSLSRCFAAYYHGVHHISQYLKDIREHLDGERDSVYVMAVKVARICLKLYYAQAVKVTLKLYLNQKTHNTTTIDIKAEDLNWKEYLVSIESRTDQCEKVSRAVGLLKKKMKVAKFSKAFHTTFPGPDEDYSCECPDILRGILNEIEDDCNSHYDDGHKMTLSIIGMELAVSDEPFWYVYFGSRCLPAIIPLADVSPNLKILTEQGLSLENKALKCIQSVYTWFPYDIQKGFRGFYPTVVFTENELCEGDGIEKDIKECQAQATEHSELHGASVYGVVCPGREPNQITPSNQHVALVTGAAKRLGAGIVRALHGSGFRVVIHYNNSGEDAEKIVQEMNSVRSDSAIMLKADLSTNIQETARKLIEDTVTAFGQLDLLVNNASQFCPTESGSVQEETWNKLMGVNLSFPFFLSQAAFPHLKRSHGSIINMIDIHAERPLANHSVYCVSKAGLHMCTQALAKDFAPDVRVNGVSPGFIMVPGDWSEEKEAEILKNVPLGRQGELADITEAVLYLAQAGYVTGQVLAVDGGRTLAQ</sequence>
<protein>
    <recommendedName>
        <fullName evidence="5">Pteridine reductase</fullName>
    </recommendedName>
</protein>
<proteinExistence type="inferred from homology"/>
<dbReference type="InterPro" id="IPR036291">
    <property type="entry name" value="NAD(P)-bd_dom_sf"/>
</dbReference>
<dbReference type="InParanoid" id="A7RWI1"/>
<organism evidence="3 4">
    <name type="scientific">Nematostella vectensis</name>
    <name type="common">Starlet sea anemone</name>
    <dbReference type="NCBI Taxonomy" id="45351"/>
    <lineage>
        <taxon>Eukaryota</taxon>
        <taxon>Metazoa</taxon>
        <taxon>Cnidaria</taxon>
        <taxon>Anthozoa</taxon>
        <taxon>Hexacorallia</taxon>
        <taxon>Actiniaria</taxon>
        <taxon>Edwardsiidae</taxon>
        <taxon>Nematostella</taxon>
    </lineage>
</organism>
<dbReference type="GO" id="GO:0016491">
    <property type="term" value="F:oxidoreductase activity"/>
    <property type="evidence" value="ECO:0000318"/>
    <property type="project" value="GO_Central"/>
</dbReference>
<accession>A7RWI1</accession>
<dbReference type="PANTHER" id="PTHR43639:SF1">
    <property type="entry name" value="SHORT-CHAIN DEHYDROGENASE_REDUCTASE FAMILY PROTEIN"/>
    <property type="match status" value="1"/>
</dbReference>
<dbReference type="PRINTS" id="PR00080">
    <property type="entry name" value="SDRFAMILY"/>
</dbReference>
<keyword evidence="4" id="KW-1185">Reference proteome</keyword>
<evidence type="ECO:0008006" key="5">
    <source>
        <dbReference type="Google" id="ProtNLM"/>
    </source>
</evidence>
<dbReference type="PRINTS" id="PR00081">
    <property type="entry name" value="GDHRDH"/>
</dbReference>
<dbReference type="PANTHER" id="PTHR43639">
    <property type="entry name" value="OXIDOREDUCTASE, SHORT-CHAIN DEHYDROGENASE/REDUCTASE FAMILY (AFU_ORTHOLOGUE AFUA_5G02870)"/>
    <property type="match status" value="1"/>
</dbReference>
<dbReference type="Proteomes" id="UP000001593">
    <property type="component" value="Unassembled WGS sequence"/>
</dbReference>
<dbReference type="FunFam" id="3.40.50.720:FF:000084">
    <property type="entry name" value="Short-chain dehydrogenase reductase"/>
    <property type="match status" value="1"/>
</dbReference>
<dbReference type="EMBL" id="DS469547">
    <property type="protein sequence ID" value="EDO44172.1"/>
    <property type="molecule type" value="Genomic_DNA"/>
</dbReference>
<dbReference type="HOGENOM" id="CLU_486902_0_0_1"/>
<dbReference type="AlphaFoldDB" id="A7RWI1"/>
<name>A7RWI1_NEMVE</name>
<dbReference type="InterPro" id="IPR002347">
    <property type="entry name" value="SDR_fam"/>
</dbReference>
<reference evidence="3 4" key="1">
    <citation type="journal article" date="2007" name="Science">
        <title>Sea anemone genome reveals ancestral eumetazoan gene repertoire and genomic organization.</title>
        <authorList>
            <person name="Putnam N.H."/>
            <person name="Srivastava M."/>
            <person name="Hellsten U."/>
            <person name="Dirks B."/>
            <person name="Chapman J."/>
            <person name="Salamov A."/>
            <person name="Terry A."/>
            <person name="Shapiro H."/>
            <person name="Lindquist E."/>
            <person name="Kapitonov V.V."/>
            <person name="Jurka J."/>
            <person name="Genikhovich G."/>
            <person name="Grigoriev I.V."/>
            <person name="Lucas S.M."/>
            <person name="Steele R.E."/>
            <person name="Finnerty J.R."/>
            <person name="Technau U."/>
            <person name="Martindale M.Q."/>
            <person name="Rokhsar D.S."/>
        </authorList>
    </citation>
    <scope>NUCLEOTIDE SEQUENCE [LARGE SCALE GENOMIC DNA]</scope>
    <source>
        <strain evidence="4">CH2 X CH6</strain>
    </source>
</reference>
<dbReference type="SUPFAM" id="SSF51735">
    <property type="entry name" value="NAD(P)-binding Rossmann-fold domains"/>
    <property type="match status" value="1"/>
</dbReference>
<dbReference type="eggNOG" id="KOG0725">
    <property type="taxonomic scope" value="Eukaryota"/>
</dbReference>
<dbReference type="NCBIfam" id="NF006598">
    <property type="entry name" value="PRK09135.1"/>
    <property type="match status" value="1"/>
</dbReference>
<dbReference type="Gene3D" id="3.40.50.720">
    <property type="entry name" value="NAD(P)-binding Rossmann-like Domain"/>
    <property type="match status" value="1"/>
</dbReference>
<evidence type="ECO:0000313" key="4">
    <source>
        <dbReference type="Proteomes" id="UP000001593"/>
    </source>
</evidence>
<evidence type="ECO:0000256" key="2">
    <source>
        <dbReference type="ARBA" id="ARBA00023002"/>
    </source>
</evidence>
<evidence type="ECO:0000313" key="3">
    <source>
        <dbReference type="EMBL" id="EDO44172.1"/>
    </source>
</evidence>
<comment type="similarity">
    <text evidence="1">Belongs to the short-chain dehydrogenases/reductases (SDR) family.</text>
</comment>
<dbReference type="STRING" id="45351.A7RWI1"/>